<dbReference type="Pfam" id="PF07158">
    <property type="entry name" value="MatC_N"/>
    <property type="match status" value="1"/>
</dbReference>
<organism evidence="3 4">
    <name type="scientific">Megasphaera hexanoica</name>
    <dbReference type="NCBI Taxonomy" id="1675036"/>
    <lineage>
        <taxon>Bacteria</taxon>
        <taxon>Bacillati</taxon>
        <taxon>Bacillota</taxon>
        <taxon>Negativicutes</taxon>
        <taxon>Veillonellales</taxon>
        <taxon>Veillonellaceae</taxon>
        <taxon>Megasphaera</taxon>
    </lineage>
</organism>
<feature type="transmembrane region" description="Helical" evidence="1">
    <location>
        <begin position="309"/>
        <end position="339"/>
    </location>
</feature>
<dbReference type="Proteomes" id="UP001605989">
    <property type="component" value="Unassembled WGS sequence"/>
</dbReference>
<evidence type="ECO:0000313" key="4">
    <source>
        <dbReference type="Proteomes" id="UP001605989"/>
    </source>
</evidence>
<accession>A0ABW7DPY4</accession>
<feature type="transmembrane region" description="Helical" evidence="1">
    <location>
        <begin position="351"/>
        <end position="377"/>
    </location>
</feature>
<keyword evidence="1" id="KW-1133">Transmembrane helix</keyword>
<dbReference type="InterPro" id="IPR009827">
    <property type="entry name" value="MatC_N"/>
</dbReference>
<gene>
    <name evidence="3" type="ORF">ACGTZG_09595</name>
</gene>
<keyword evidence="1" id="KW-0472">Membrane</keyword>
<keyword evidence="4" id="KW-1185">Reference proteome</keyword>
<feature type="transmembrane region" description="Helical" evidence="1">
    <location>
        <begin position="397"/>
        <end position="419"/>
    </location>
</feature>
<feature type="transmembrane region" description="Helical" evidence="1">
    <location>
        <begin position="90"/>
        <end position="123"/>
    </location>
</feature>
<feature type="transmembrane region" description="Helical" evidence="1">
    <location>
        <begin position="268"/>
        <end position="289"/>
    </location>
</feature>
<evidence type="ECO:0000256" key="1">
    <source>
        <dbReference type="SAM" id="Phobius"/>
    </source>
</evidence>
<feature type="transmembrane region" description="Helical" evidence="1">
    <location>
        <begin position="51"/>
        <end position="70"/>
    </location>
</feature>
<feature type="transmembrane region" description="Helical" evidence="1">
    <location>
        <begin position="215"/>
        <end position="234"/>
    </location>
</feature>
<feature type="domain" description="Dicarboxylate carrier MatC N-terminal" evidence="2">
    <location>
        <begin position="1"/>
        <end position="145"/>
    </location>
</feature>
<proteinExistence type="predicted"/>
<name>A0ABW7DPY4_9FIRM</name>
<evidence type="ECO:0000259" key="2">
    <source>
        <dbReference type="Pfam" id="PF07158"/>
    </source>
</evidence>
<feature type="transmembrane region" description="Helical" evidence="1">
    <location>
        <begin position="172"/>
        <end position="195"/>
    </location>
</feature>
<sequence length="420" mass="43766">MDLKVALLLVLVAVIVIGFIRKINVGLLAIAAASIVAYASGAFKAKAVISGFNSSLFVTLMGVTLLFGVIQSNGCLDLLLKKLAYLFRKQVWFIPILLLIIGLAFAAVGPGCVPALAVVVALAIPLAKHTGYNPLMLMLIGEMGTFCGRFTAITPEGILISSIMTPQGYPDIAWPMIKIVLLGVSILSVIVYIYYGGYKIKTAKNVEQMTKGDSFTSKQLIALVSILVMLVGVIGLKMNVGLASFIVAVFLLLIGIGDSKAVMKELPWNTMVMVCGVGVLITLIISSGGVDLVVDVLSSAMTASTAAPIIGFVSGCLSWFSSALGVVFPTVMPLIGGIAQNVPGSSVEEMVSAVGIAASVAGLSPASTGGGLIMGAFQGDPELAKTKSADRLFIEVFAWSVFCVVFLSILAFTGIYGLLI</sequence>
<dbReference type="EMBL" id="JBIEKR010000007">
    <property type="protein sequence ID" value="MFG6273440.1"/>
    <property type="molecule type" value="Genomic_DNA"/>
</dbReference>
<evidence type="ECO:0000313" key="3">
    <source>
        <dbReference type="EMBL" id="MFG6273440.1"/>
    </source>
</evidence>
<protein>
    <submittedName>
        <fullName evidence="3">SLC13 family permease</fullName>
    </submittedName>
</protein>
<feature type="transmembrane region" description="Helical" evidence="1">
    <location>
        <begin position="240"/>
        <end position="256"/>
    </location>
</feature>
<keyword evidence="1" id="KW-0812">Transmembrane</keyword>
<comment type="caution">
    <text evidence="3">The sequence shown here is derived from an EMBL/GenBank/DDBJ whole genome shotgun (WGS) entry which is preliminary data.</text>
</comment>
<reference evidence="3 4" key="1">
    <citation type="submission" date="2024-10" db="EMBL/GenBank/DDBJ databases">
        <authorList>
            <person name="Sang B.-I."/>
            <person name="Prabhaharan D."/>
        </authorList>
    </citation>
    <scope>NUCLEOTIDE SEQUENCE [LARGE SCALE GENOMIC DNA]</scope>
    <source>
        <strain evidence="3 4">MH</strain>
    </source>
</reference>
<dbReference type="RefSeq" id="WP_113855612.1">
    <property type="nucleotide sequence ID" value="NZ_CP011940.1"/>
</dbReference>
<feature type="transmembrane region" description="Helical" evidence="1">
    <location>
        <begin position="6"/>
        <end position="39"/>
    </location>
</feature>